<sequence length="313" mass="34834">MFELPKYLSIKIPQSENSLIAIYRFRCALDEIPTALLHPCEKLVYQNTYHKNVRSRYFRCMDGLSYALIGMANHQQTYTVLKKGSAANRRALKQLADTVGRKMSKNTKASKNLAMVTDDNNFSPFYYTLMGVKLVSALLYYAAQSIDSGDLRYWKHFQKLLSSLGLFQSKRAPDLSLLSLVRISASTTNYLPEFSFSIHEVDDNETLVWRYEPSGTPLSVADTPKVARSAKASTIEKSPNKADKAKKGAQKHKASDQKPLDATPASPTVPNQTQQAADGKTNQNITDVLPMSKPQGKAMAIPAVFGRQNTKGE</sequence>
<name>A0A378R6J4_9GAMM</name>
<protein>
    <submittedName>
        <fullName evidence="2">Uncharacterized protein</fullName>
    </submittedName>
</protein>
<accession>A0A378R6J4</accession>
<dbReference type="AlphaFoldDB" id="A0A378R6J4"/>
<dbReference type="Proteomes" id="UP000255279">
    <property type="component" value="Unassembled WGS sequence"/>
</dbReference>
<evidence type="ECO:0000256" key="1">
    <source>
        <dbReference type="SAM" id="MobiDB-lite"/>
    </source>
</evidence>
<feature type="compositionally biased region" description="Polar residues" evidence="1">
    <location>
        <begin position="265"/>
        <end position="286"/>
    </location>
</feature>
<evidence type="ECO:0000313" key="2">
    <source>
        <dbReference type="EMBL" id="STZ13673.1"/>
    </source>
</evidence>
<evidence type="ECO:0000313" key="3">
    <source>
        <dbReference type="Proteomes" id="UP000255279"/>
    </source>
</evidence>
<organism evidence="2 3">
    <name type="scientific">Moraxella caviae</name>
    <dbReference type="NCBI Taxonomy" id="34060"/>
    <lineage>
        <taxon>Bacteria</taxon>
        <taxon>Pseudomonadati</taxon>
        <taxon>Pseudomonadota</taxon>
        <taxon>Gammaproteobacteria</taxon>
        <taxon>Moraxellales</taxon>
        <taxon>Moraxellaceae</taxon>
        <taxon>Moraxella</taxon>
    </lineage>
</organism>
<dbReference type="EMBL" id="UGQE01000002">
    <property type="protein sequence ID" value="STZ13673.1"/>
    <property type="molecule type" value="Genomic_DNA"/>
</dbReference>
<feature type="region of interest" description="Disordered" evidence="1">
    <location>
        <begin position="220"/>
        <end position="313"/>
    </location>
</feature>
<gene>
    <name evidence="2" type="ORF">NCTC10293_01251</name>
</gene>
<proteinExistence type="predicted"/>
<reference evidence="2 3" key="1">
    <citation type="submission" date="2018-06" db="EMBL/GenBank/DDBJ databases">
        <authorList>
            <consortium name="Pathogen Informatics"/>
            <person name="Doyle S."/>
        </authorList>
    </citation>
    <scope>NUCLEOTIDE SEQUENCE [LARGE SCALE GENOMIC DNA]</scope>
    <source>
        <strain evidence="2 3">NCTC10293</strain>
    </source>
</reference>
<dbReference type="RefSeq" id="WP_143821591.1">
    <property type="nucleotide sequence ID" value="NZ_MUXU01000048.1"/>
</dbReference>